<dbReference type="PANTHER" id="PTHR12684">
    <property type="entry name" value="PUTATIVE PHOSPHOTRANSFERASE"/>
    <property type="match status" value="1"/>
</dbReference>
<dbReference type="Proteomes" id="UP000051330">
    <property type="component" value="Unassembled WGS sequence"/>
</dbReference>
<dbReference type="Pfam" id="PF01885">
    <property type="entry name" value="PTS_2-RNA"/>
    <property type="match status" value="1"/>
</dbReference>
<evidence type="ECO:0000313" key="7">
    <source>
        <dbReference type="Proteomes" id="UP000051330"/>
    </source>
</evidence>
<dbReference type="Gene3D" id="3.20.170.30">
    <property type="match status" value="1"/>
</dbReference>
<dbReference type="InterPro" id="IPR002745">
    <property type="entry name" value="Ptrans_KptA/Tpt1"/>
</dbReference>
<dbReference type="AlphaFoldDB" id="A0A0R1MYU7"/>
<dbReference type="PATRIC" id="fig|1423792.3.peg.2181"/>
<dbReference type="SUPFAM" id="SSF56399">
    <property type="entry name" value="ADP-ribosylation"/>
    <property type="match status" value="1"/>
</dbReference>
<dbReference type="GO" id="GO:0003950">
    <property type="term" value="F:NAD+ poly-ADP-ribosyltransferase activity"/>
    <property type="evidence" value="ECO:0007669"/>
    <property type="project" value="InterPro"/>
</dbReference>
<dbReference type="Gene3D" id="1.10.10.970">
    <property type="entry name" value="RNA 2'-phosphotransferase, Tpt1/KptA family, N-terminal domain"/>
    <property type="match status" value="1"/>
</dbReference>
<accession>A0A0R1MYU7</accession>
<gene>
    <name evidence="5" type="primary">kptA</name>
    <name evidence="6" type="ORF">FD09_GL002139</name>
</gene>
<name>A0A0R1MYU7_9LACO</name>
<evidence type="ECO:0000256" key="4">
    <source>
        <dbReference type="ARBA" id="ARBA00025212"/>
    </source>
</evidence>
<reference evidence="6 7" key="1">
    <citation type="journal article" date="2015" name="Genome Announc.">
        <title>Expanding the biotechnology potential of lactobacilli through comparative genomics of 213 strains and associated genera.</title>
        <authorList>
            <person name="Sun Z."/>
            <person name="Harris H.M."/>
            <person name="McCann A."/>
            <person name="Guo C."/>
            <person name="Argimon S."/>
            <person name="Zhang W."/>
            <person name="Yang X."/>
            <person name="Jeffery I.B."/>
            <person name="Cooney J.C."/>
            <person name="Kagawa T.F."/>
            <person name="Liu W."/>
            <person name="Song Y."/>
            <person name="Salvetti E."/>
            <person name="Wrobel A."/>
            <person name="Rasinkangas P."/>
            <person name="Parkhill J."/>
            <person name="Rea M.C."/>
            <person name="O'Sullivan O."/>
            <person name="Ritari J."/>
            <person name="Douillard F.P."/>
            <person name="Paul Ross R."/>
            <person name="Yang R."/>
            <person name="Briner A.E."/>
            <person name="Felis G.E."/>
            <person name="de Vos W.M."/>
            <person name="Barrangou R."/>
            <person name="Klaenhammer T.R."/>
            <person name="Caufield P.W."/>
            <person name="Cui Y."/>
            <person name="Zhang H."/>
            <person name="O'Toole P.W."/>
        </authorList>
    </citation>
    <scope>NUCLEOTIDE SEQUENCE [LARGE SCALE GENOMIC DNA]</scope>
    <source>
        <strain evidence="6 7">DSM 12744</strain>
    </source>
</reference>
<dbReference type="InterPro" id="IPR022928">
    <property type="entry name" value="RNA_2'-PTrans_KptA"/>
</dbReference>
<evidence type="ECO:0000256" key="2">
    <source>
        <dbReference type="ARBA" id="ARBA00022679"/>
    </source>
</evidence>
<proteinExistence type="inferred from homology"/>
<evidence type="ECO:0000256" key="1">
    <source>
        <dbReference type="ARBA" id="ARBA00009836"/>
    </source>
</evidence>
<comment type="function">
    <text evidence="4 5">Removes the 2'-phosphate from RNA via an intermediate in which the phosphate is ADP-ribosylated by NAD followed by a presumed transesterification to release the RNA and generate ADP-ribose 1''-2''-cyclic phosphate (APPR&gt;P). May function as an ADP-ribosylase.</text>
</comment>
<keyword evidence="3 5" id="KW-0520">NAD</keyword>
<keyword evidence="7" id="KW-1185">Reference proteome</keyword>
<keyword evidence="2 5" id="KW-0808">Transferase</keyword>
<protein>
    <recommendedName>
        <fullName evidence="5">Probable RNA 2'-phosphotransferase</fullName>
        <ecNumber evidence="5">2.7.1.-</ecNumber>
    </recommendedName>
</protein>
<dbReference type="EC" id="2.7.1.-" evidence="5"/>
<dbReference type="PANTHER" id="PTHR12684:SF2">
    <property type="entry name" value="TRNA 2'-PHOSPHOTRANSFERASE 1"/>
    <property type="match status" value="1"/>
</dbReference>
<comment type="similarity">
    <text evidence="1 5">Belongs to the KptA/TPT1 family.</text>
</comment>
<dbReference type="InterPro" id="IPR042080">
    <property type="entry name" value="RNA_2'-PTrans_N"/>
</dbReference>
<dbReference type="GO" id="GO:0000215">
    <property type="term" value="F:tRNA 2'-phosphotransferase activity"/>
    <property type="evidence" value="ECO:0007669"/>
    <property type="project" value="TreeGrafter"/>
</dbReference>
<dbReference type="EMBL" id="AZEC01000004">
    <property type="protein sequence ID" value="KRL13312.1"/>
    <property type="molecule type" value="Genomic_DNA"/>
</dbReference>
<evidence type="ECO:0000313" key="6">
    <source>
        <dbReference type="EMBL" id="KRL13312.1"/>
    </source>
</evidence>
<evidence type="ECO:0000256" key="3">
    <source>
        <dbReference type="ARBA" id="ARBA00023027"/>
    </source>
</evidence>
<sequence length="195" mass="22259">MRMDKRLVKISKRLSLALRHQPDRLGIQLDAYGRVNLPTLLAQYNAHYQTPIDEKTIRTIMAQSGKQRFAIENKKIWARYGHSVPVKLLQPPAVPPVFLYHGTSHQSAVMIETEGLRKMDRDFVHLSTTVPMAVSVGQRHDPHPVIFQVAAQQAAKEGFLFYPTESQVWLVDQVPARYLTVMHVAGDRSRRPQDT</sequence>
<dbReference type="STRING" id="1423792.FD09_GL002139"/>
<evidence type="ECO:0000256" key="5">
    <source>
        <dbReference type="HAMAP-Rule" id="MF_00299"/>
    </source>
</evidence>
<dbReference type="InterPro" id="IPR042081">
    <property type="entry name" value="RNA_2'-PTrans_C"/>
</dbReference>
<dbReference type="GO" id="GO:0006388">
    <property type="term" value="P:tRNA splicing, via endonucleolytic cleavage and ligation"/>
    <property type="evidence" value="ECO:0007669"/>
    <property type="project" value="UniProtKB-UniRule"/>
</dbReference>
<dbReference type="HAMAP" id="MF_00299">
    <property type="entry name" value="KptA"/>
    <property type="match status" value="1"/>
</dbReference>
<comment type="caution">
    <text evidence="6">The sequence shown here is derived from an EMBL/GenBank/DDBJ whole genome shotgun (WGS) entry which is preliminary data.</text>
</comment>
<organism evidence="6 7">
    <name type="scientific">Schleiferilactobacillus perolens DSM 12744</name>
    <dbReference type="NCBI Taxonomy" id="1423792"/>
    <lineage>
        <taxon>Bacteria</taxon>
        <taxon>Bacillati</taxon>
        <taxon>Bacillota</taxon>
        <taxon>Bacilli</taxon>
        <taxon>Lactobacillales</taxon>
        <taxon>Lactobacillaceae</taxon>
        <taxon>Schleiferilactobacillus</taxon>
    </lineage>
</organism>